<sequence>MSDSDAQQVRPPTLAEVMAGLADLYPTGSAMDWDAVGLVCGDPDQPVRKILFAVDPTTAVVDEAIEWDADLLVAHHPLLLRAVSSVAATSAKGRIVHRLIRAGCALYVAHTNADIAMPGVSDALARVLGLDELQPLSPQPLEALDKIVVFVPTASADAVVDALAAAGAGELGDYSRCAWTSTGSGTFTPGEGAKPAVGKVGDVETLDETRVEMVLPRYRRPDVVQALRAAHPYEEPAFDVLELADMGHGTGVGRVGVLAEPVTLDQFARLVSSALPFTVQGVRVSGDKDALVQRVAVAGGAGDDLFDAVRASGADVYLTADLRHHPASEARESAGDGRPYLVDVSHWASEWPWLAGCESRIVAALGEAGSTVETRVSTTRTDPWTMHVPSRGSTP</sequence>
<dbReference type="InterPro" id="IPR015867">
    <property type="entry name" value="N-reg_PII/ATP_PRibTrfase_C"/>
</dbReference>
<name>A0ABW1JH94_9ACTN</name>
<dbReference type="PANTHER" id="PTHR13799:SF14">
    <property type="entry name" value="GTP CYCLOHYDROLASE 1 TYPE 2 HOMOLOG"/>
    <property type="match status" value="1"/>
</dbReference>
<dbReference type="EMBL" id="JBHSRD010000006">
    <property type="protein sequence ID" value="MFC6008555.1"/>
    <property type="molecule type" value="Genomic_DNA"/>
</dbReference>
<comment type="subunit">
    <text evidence="2">Homohexamer.</text>
</comment>
<organism evidence="6 7">
    <name type="scientific">Angustibacter luteus</name>
    <dbReference type="NCBI Taxonomy" id="658456"/>
    <lineage>
        <taxon>Bacteria</taxon>
        <taxon>Bacillati</taxon>
        <taxon>Actinomycetota</taxon>
        <taxon>Actinomycetes</taxon>
        <taxon>Kineosporiales</taxon>
        <taxon>Kineosporiaceae</taxon>
    </lineage>
</organism>
<dbReference type="SUPFAM" id="SSF102705">
    <property type="entry name" value="NIF3 (NGG1p interacting factor 3)-like"/>
    <property type="match status" value="1"/>
</dbReference>
<dbReference type="RefSeq" id="WP_345714505.1">
    <property type="nucleotide sequence ID" value="NZ_BAABFP010000002.1"/>
</dbReference>
<evidence type="ECO:0000313" key="7">
    <source>
        <dbReference type="Proteomes" id="UP001596189"/>
    </source>
</evidence>
<dbReference type="PIRSF" id="PIRSF037489">
    <property type="entry name" value="UCP037489_NIF3_YqfO"/>
    <property type="match status" value="1"/>
</dbReference>
<keyword evidence="7" id="KW-1185">Reference proteome</keyword>
<evidence type="ECO:0000256" key="1">
    <source>
        <dbReference type="ARBA" id="ARBA00006964"/>
    </source>
</evidence>
<protein>
    <recommendedName>
        <fullName evidence="3 5">GTP cyclohydrolase 1 type 2 homolog</fullName>
    </recommendedName>
</protein>
<dbReference type="InterPro" id="IPR017221">
    <property type="entry name" value="DUF34/NIF3_bac"/>
</dbReference>
<gene>
    <name evidence="6" type="ORF">ACFQDO_15565</name>
</gene>
<comment type="caution">
    <text evidence="6">The sequence shown here is derived from an EMBL/GenBank/DDBJ whole genome shotgun (WGS) entry which is preliminary data.</text>
</comment>
<comment type="similarity">
    <text evidence="1 5">Belongs to the GTP cyclohydrolase I type 2/NIF3 family.</text>
</comment>
<dbReference type="InterPro" id="IPR002678">
    <property type="entry name" value="DUF34/NIF3"/>
</dbReference>
<evidence type="ECO:0000256" key="2">
    <source>
        <dbReference type="ARBA" id="ARBA00011643"/>
    </source>
</evidence>
<dbReference type="Proteomes" id="UP001596189">
    <property type="component" value="Unassembled WGS sequence"/>
</dbReference>
<evidence type="ECO:0000313" key="6">
    <source>
        <dbReference type="EMBL" id="MFC6008555.1"/>
    </source>
</evidence>
<dbReference type="NCBIfam" id="TIGR00486">
    <property type="entry name" value="YbgI_SA1388"/>
    <property type="match status" value="1"/>
</dbReference>
<accession>A0ABW1JH94</accession>
<evidence type="ECO:0000256" key="3">
    <source>
        <dbReference type="ARBA" id="ARBA00022112"/>
    </source>
</evidence>
<evidence type="ECO:0000256" key="4">
    <source>
        <dbReference type="ARBA" id="ARBA00022723"/>
    </source>
</evidence>
<dbReference type="Pfam" id="PF01784">
    <property type="entry name" value="DUF34_NIF3"/>
    <property type="match status" value="1"/>
</dbReference>
<dbReference type="InterPro" id="IPR036069">
    <property type="entry name" value="DUF34/NIF3_sf"/>
</dbReference>
<dbReference type="Gene3D" id="3.30.70.120">
    <property type="match status" value="1"/>
</dbReference>
<dbReference type="Gene3D" id="3.40.1390.30">
    <property type="entry name" value="NIF3 (NGG1p interacting factor 3)-like"/>
    <property type="match status" value="1"/>
</dbReference>
<reference evidence="7" key="1">
    <citation type="journal article" date="2019" name="Int. J. Syst. Evol. Microbiol.">
        <title>The Global Catalogue of Microorganisms (GCM) 10K type strain sequencing project: providing services to taxonomists for standard genome sequencing and annotation.</title>
        <authorList>
            <consortium name="The Broad Institute Genomics Platform"/>
            <consortium name="The Broad Institute Genome Sequencing Center for Infectious Disease"/>
            <person name="Wu L."/>
            <person name="Ma J."/>
        </authorList>
    </citation>
    <scope>NUCLEOTIDE SEQUENCE [LARGE SCALE GENOMIC DNA]</scope>
    <source>
        <strain evidence="7">KACC 14249</strain>
    </source>
</reference>
<evidence type="ECO:0000256" key="5">
    <source>
        <dbReference type="PIRNR" id="PIRNR037489"/>
    </source>
</evidence>
<proteinExistence type="inferred from homology"/>
<keyword evidence="4 5" id="KW-0479">Metal-binding</keyword>
<dbReference type="PANTHER" id="PTHR13799">
    <property type="entry name" value="NGG1 INTERACTING FACTOR 3"/>
    <property type="match status" value="1"/>
</dbReference>